<keyword evidence="1" id="KW-0175">Coiled coil</keyword>
<gene>
    <name evidence="2" type="primary">Contig19390.g20554</name>
    <name evidence="2" type="ORF">STYLEM_7420</name>
</gene>
<accession>A0A078ACA5</accession>
<keyword evidence="3" id="KW-1185">Reference proteome</keyword>
<dbReference type="EMBL" id="CCKQ01007097">
    <property type="protein sequence ID" value="CDW78443.1"/>
    <property type="molecule type" value="Genomic_DNA"/>
</dbReference>
<dbReference type="Proteomes" id="UP000039865">
    <property type="component" value="Unassembled WGS sequence"/>
</dbReference>
<dbReference type="AlphaFoldDB" id="A0A078ACA5"/>
<name>A0A078ACA5_STYLE</name>
<reference evidence="2 3" key="1">
    <citation type="submission" date="2014-06" db="EMBL/GenBank/DDBJ databases">
        <authorList>
            <person name="Swart Estienne"/>
        </authorList>
    </citation>
    <scope>NUCLEOTIDE SEQUENCE [LARGE SCALE GENOMIC DNA]</scope>
    <source>
        <strain evidence="2 3">130c</strain>
    </source>
</reference>
<sequence length="483" mass="56413">MKTTINSKKPSLNLSFDLNNISNQSSKQNKINLQQLKRATENINNARISNKDKFLRQTYQTQIKEEDSTTDQDQNQPTDTDRLRFFSQKKELLLKMQKEEENRNAQTLKQNKLKSKVIGKKNDIQLIEIKDKSEQLIQEQVLNDFSDNITEAPGLMNYLEPVSQNILRIKSSHRLIASFDQQIKEHSYKNQVSTWKNDYVHYPPVKIVKQFMEMEEKVLLQFPKKQIQSPRPQTKDINLIYEDLREKRLKMFKVLDQKYNNDFGIFKNRQQSIQDELNQSILMQESQLGLNKPSISRDITPHEFNVGSSFNKTPDYRNSQQVFEDDKFEKASFGKFVSIKKSRASSFGMRTIDNNSIIKKEQIINHEDFSDNNVLADQENLSATDKNIMKGSPRKQRAQTANRHSRIQRGIRINKMKQGRNLQNCLPSLMTKITVDESIVDSTQNTTNNLGTRKFTNLKMADYFKNDDLTTAPSQNFQSFHHN</sequence>
<proteinExistence type="predicted"/>
<evidence type="ECO:0000313" key="2">
    <source>
        <dbReference type="EMBL" id="CDW78443.1"/>
    </source>
</evidence>
<evidence type="ECO:0000313" key="3">
    <source>
        <dbReference type="Proteomes" id="UP000039865"/>
    </source>
</evidence>
<organism evidence="2 3">
    <name type="scientific">Stylonychia lemnae</name>
    <name type="common">Ciliate</name>
    <dbReference type="NCBI Taxonomy" id="5949"/>
    <lineage>
        <taxon>Eukaryota</taxon>
        <taxon>Sar</taxon>
        <taxon>Alveolata</taxon>
        <taxon>Ciliophora</taxon>
        <taxon>Intramacronucleata</taxon>
        <taxon>Spirotrichea</taxon>
        <taxon>Stichotrichia</taxon>
        <taxon>Sporadotrichida</taxon>
        <taxon>Oxytrichidae</taxon>
        <taxon>Stylonychinae</taxon>
        <taxon>Stylonychia</taxon>
    </lineage>
</organism>
<protein>
    <submittedName>
        <fullName evidence="2">Uncharacterized protein</fullName>
    </submittedName>
</protein>
<evidence type="ECO:0000256" key="1">
    <source>
        <dbReference type="SAM" id="Coils"/>
    </source>
</evidence>
<feature type="coiled-coil region" evidence="1">
    <location>
        <begin position="89"/>
        <end position="116"/>
    </location>
</feature>
<dbReference type="InParanoid" id="A0A078ACA5"/>